<feature type="domain" description="KAP NTPase" evidence="3">
    <location>
        <begin position="271"/>
        <end position="310"/>
    </location>
</feature>
<feature type="region of interest" description="Disordered" evidence="1">
    <location>
        <begin position="149"/>
        <end position="180"/>
    </location>
</feature>
<evidence type="ECO:0000313" key="5">
    <source>
        <dbReference type="Proteomes" id="UP000321577"/>
    </source>
</evidence>
<dbReference type="EMBL" id="BKAG01000030">
    <property type="protein sequence ID" value="GEP44478.1"/>
    <property type="molecule type" value="Genomic_DNA"/>
</dbReference>
<feature type="transmembrane region" description="Helical" evidence="2">
    <location>
        <begin position="85"/>
        <end position="105"/>
    </location>
</feature>
<feature type="compositionally biased region" description="Low complexity" evidence="1">
    <location>
        <begin position="459"/>
        <end position="478"/>
    </location>
</feature>
<feature type="transmembrane region" description="Helical" evidence="2">
    <location>
        <begin position="248"/>
        <end position="268"/>
    </location>
</feature>
<reference evidence="4 5" key="1">
    <citation type="submission" date="2019-07" db="EMBL/GenBank/DDBJ databases">
        <title>Whole genome shotgun sequence of Brevifollis gellanilyticus NBRC 108608.</title>
        <authorList>
            <person name="Hosoyama A."/>
            <person name="Uohara A."/>
            <person name="Ohji S."/>
            <person name="Ichikawa N."/>
        </authorList>
    </citation>
    <scope>NUCLEOTIDE SEQUENCE [LARGE SCALE GENOMIC DNA]</scope>
    <source>
        <strain evidence="4 5">NBRC 108608</strain>
    </source>
</reference>
<keyword evidence="2" id="KW-1133">Transmembrane helix</keyword>
<keyword evidence="2" id="KW-0472">Membrane</keyword>
<dbReference type="Pfam" id="PF07693">
    <property type="entry name" value="KAP_NTPase"/>
    <property type="match status" value="1"/>
</dbReference>
<evidence type="ECO:0000313" key="4">
    <source>
        <dbReference type="EMBL" id="GEP44478.1"/>
    </source>
</evidence>
<evidence type="ECO:0000259" key="3">
    <source>
        <dbReference type="Pfam" id="PF07693"/>
    </source>
</evidence>
<feature type="region of interest" description="Disordered" evidence="1">
    <location>
        <begin position="380"/>
        <end position="504"/>
    </location>
</feature>
<proteinExistence type="predicted"/>
<sequence length="581" mass="64775">MEKSAEAMQETHVSVFFGASKYPTRPEVWVHLYQTILREATGSFFSRLRLGFRLGLLKVGWWPLVLAVFMASFSLFTRLGWAVHLLGYVIGGMGIGLLVILGYGYRILAKGRLLQEKYAFIPDHADKLGLQAVIGDDLERLLRAWFPTRASPHTRPVPGKHQDKREETKPEHRDNKKNGNEGCDGIWKRLVSYFADPDIAIDFRMGRWGWFFMLLCRLLAGIGCWELGQNVWATVPGPTGEGSTAWRWGGVTLIGVFYGFLVAAAFVIGRIDTDRKRVLLVVDDLDRCEPEQSLSVIESIRWFLDNPKVNSRLHVAILMERDALETACRLRAREHGKEYSDDAWRTRFEALREKLFMVELSLPTLKNDEVSDLAHRLLYGKPPRKAEPPASSLPRGPAQTSAGDPSDPKNSAVGAMSPGIPGAELPPKDSTEAPVIEPDLVSPAPARATQDSGIRSYHPWPFAGGPPAAPVAAQQQTLAPPPHSSPTPKPSKSSLSEHFSEDERTKLEEVFRSIPPEHLTPRSVRAALFRYLFARQLLSGVDFSPQDLMEHLAHAMFAGASKPNFKARHSMEIARVISQLT</sequence>
<feature type="compositionally biased region" description="Pro residues" evidence="1">
    <location>
        <begin position="479"/>
        <end position="489"/>
    </location>
</feature>
<feature type="transmembrane region" description="Helical" evidence="2">
    <location>
        <begin position="59"/>
        <end position="79"/>
    </location>
</feature>
<dbReference type="AlphaFoldDB" id="A0A512MCM7"/>
<evidence type="ECO:0000256" key="1">
    <source>
        <dbReference type="SAM" id="MobiDB-lite"/>
    </source>
</evidence>
<feature type="compositionally biased region" description="Basic and acidic residues" evidence="1">
    <location>
        <begin position="160"/>
        <end position="179"/>
    </location>
</feature>
<organism evidence="4 5">
    <name type="scientific">Brevifollis gellanilyticus</name>
    <dbReference type="NCBI Taxonomy" id="748831"/>
    <lineage>
        <taxon>Bacteria</taxon>
        <taxon>Pseudomonadati</taxon>
        <taxon>Verrucomicrobiota</taxon>
        <taxon>Verrucomicrobiia</taxon>
        <taxon>Verrucomicrobiales</taxon>
        <taxon>Verrucomicrobiaceae</taxon>
    </lineage>
</organism>
<protein>
    <recommendedName>
        <fullName evidence="3">KAP NTPase domain-containing protein</fullName>
    </recommendedName>
</protein>
<accession>A0A512MCM7</accession>
<gene>
    <name evidence="4" type="ORF">BGE01nite_37690</name>
</gene>
<dbReference type="InterPro" id="IPR011646">
    <property type="entry name" value="KAP_P-loop"/>
</dbReference>
<feature type="transmembrane region" description="Helical" evidence="2">
    <location>
        <begin position="208"/>
        <end position="228"/>
    </location>
</feature>
<dbReference type="Proteomes" id="UP000321577">
    <property type="component" value="Unassembled WGS sequence"/>
</dbReference>
<comment type="caution">
    <text evidence="4">The sequence shown here is derived from an EMBL/GenBank/DDBJ whole genome shotgun (WGS) entry which is preliminary data.</text>
</comment>
<name>A0A512MCM7_9BACT</name>
<keyword evidence="2" id="KW-0812">Transmembrane</keyword>
<evidence type="ECO:0000256" key="2">
    <source>
        <dbReference type="SAM" id="Phobius"/>
    </source>
</evidence>
<keyword evidence="5" id="KW-1185">Reference proteome</keyword>